<dbReference type="SUPFAM" id="SSF48452">
    <property type="entry name" value="TPR-like"/>
    <property type="match status" value="1"/>
</dbReference>
<keyword evidence="4" id="KW-1185">Reference proteome</keyword>
<dbReference type="OrthoDB" id="1914839at2759"/>
<feature type="compositionally biased region" description="Polar residues" evidence="2">
    <location>
        <begin position="332"/>
        <end position="341"/>
    </location>
</feature>
<feature type="compositionally biased region" description="Basic and acidic residues" evidence="2">
    <location>
        <begin position="480"/>
        <end position="501"/>
    </location>
</feature>
<dbReference type="SMART" id="SM00028">
    <property type="entry name" value="TPR"/>
    <property type="match status" value="2"/>
</dbReference>
<dbReference type="Proteomes" id="UP000827284">
    <property type="component" value="Unassembled WGS sequence"/>
</dbReference>
<feature type="compositionally biased region" description="Polar residues" evidence="2">
    <location>
        <begin position="676"/>
        <end position="687"/>
    </location>
</feature>
<evidence type="ECO:0000313" key="3">
    <source>
        <dbReference type="EMBL" id="GJJ68146.1"/>
    </source>
</evidence>
<keyword evidence="1" id="KW-0802">TPR repeat</keyword>
<dbReference type="AlphaFoldDB" id="A0A9P3H140"/>
<proteinExistence type="predicted"/>
<gene>
    <name evidence="3" type="ORF">EMPS_00492</name>
</gene>
<feature type="region of interest" description="Disordered" evidence="2">
    <location>
        <begin position="1"/>
        <end position="53"/>
    </location>
</feature>
<feature type="region of interest" description="Disordered" evidence="2">
    <location>
        <begin position="658"/>
        <end position="687"/>
    </location>
</feature>
<dbReference type="EMBL" id="BQFW01000001">
    <property type="protein sequence ID" value="GJJ68146.1"/>
    <property type="molecule type" value="Genomic_DNA"/>
</dbReference>
<feature type="compositionally biased region" description="Polar residues" evidence="2">
    <location>
        <begin position="544"/>
        <end position="554"/>
    </location>
</feature>
<feature type="compositionally biased region" description="Pro residues" evidence="2">
    <location>
        <begin position="1"/>
        <end position="12"/>
    </location>
</feature>
<sequence length="806" mass="88921">MASRPEAPPPSTPLVKDQRSSHSAPLGPQGKLHEGIPGHGPGASHHSHLPPRRTAQRLRHIDPFLEKCIEKFIQGSTYGRGIKPILKAAVVPGQKAFRFMPLDRLMPRDHEKLRVRLKYDESASQNPTWVNRWMRVFGTAPRLDDSYLNIPVIVCKRSGSGIQSQVPLHRTETYMNIRNEQNRNTAVERICTGIKYAQQNLLEKALGEYSLAIDADPSCAAAYLTRGCTFANMCMWQEAVDDFLSVLKIDPSDISAQQYLATAMEERRSWMAENRMPAEGPFIGSQVSTGYNASATANRTMDVQIVPQNRHTNRQHRAAHAGDDNDGERGYLTSTDTQTTNHNKHRTSVNTISLEAQRVDISRHRQNVDKHPLDVNLAHHQSQESDNSRGGRGDVIHNRTYHSTDGRAYVRSRSRSRSEKSSISITRRLSNNGKPVRGRSPHMDDGTHIHVARRTVGYPSRSPSLPRSGHRYTASSPVRNGHEEGNGVLESKGRNEITTGRRRERRSPSPWNGFDMSAIPTGPRIPEAQATLAFSPQMDVSTSLESYQRLTTPPTKKRRESGWVSSKHGSDSHQANKSSISSSRGRHQHSEHIDDDKQHSSSSLRRSPVGGPEKIRSHSPSMYDAAPAAIVFTATTETKAMTGTALVVERATGPVALPKRVQDSRRGLSPTVEGISCSSGSPNSGTDQAEVLLANIDLKDDKAAPAKSPALKSNPLPSSEIPARRGRGRVVTLDRDRDLSDLSKSLSFQSTAQSRESVGRPSAPSELKLPNESGVDPVQLVDSTKKEDAVAPAAQEADVVFFRRRQ</sequence>
<feature type="region of interest" description="Disordered" evidence="2">
    <location>
        <begin position="379"/>
        <end position="523"/>
    </location>
</feature>
<feature type="compositionally biased region" description="Basic and acidic residues" evidence="2">
    <location>
        <begin position="732"/>
        <end position="741"/>
    </location>
</feature>
<evidence type="ECO:0000256" key="2">
    <source>
        <dbReference type="SAM" id="MobiDB-lite"/>
    </source>
</evidence>
<feature type="region of interest" description="Disordered" evidence="2">
    <location>
        <begin position="310"/>
        <end position="349"/>
    </location>
</feature>
<dbReference type="PROSITE" id="PS50005">
    <property type="entry name" value="TPR"/>
    <property type="match status" value="1"/>
</dbReference>
<comment type="caution">
    <text evidence="3">The sequence shown here is derived from an EMBL/GenBank/DDBJ whole genome shotgun (WGS) entry which is preliminary data.</text>
</comment>
<name>A0A9P3H140_9FUNG</name>
<dbReference type="Gene3D" id="1.25.40.10">
    <property type="entry name" value="Tetratricopeptide repeat domain"/>
    <property type="match status" value="1"/>
</dbReference>
<feature type="compositionally biased region" description="Basic and acidic residues" evidence="2">
    <location>
        <begin position="381"/>
        <end position="405"/>
    </location>
</feature>
<accession>A0A9P3H140</accession>
<feature type="compositionally biased region" description="Basic and acidic residues" evidence="2">
    <location>
        <begin position="588"/>
        <end position="599"/>
    </location>
</feature>
<evidence type="ECO:0000256" key="1">
    <source>
        <dbReference type="PROSITE-ProRule" id="PRU00339"/>
    </source>
</evidence>
<feature type="compositionally biased region" description="Polar residues" evidence="2">
    <location>
        <begin position="572"/>
        <end position="583"/>
    </location>
</feature>
<organism evidence="3 4">
    <name type="scientific">Entomortierella parvispora</name>
    <dbReference type="NCBI Taxonomy" id="205924"/>
    <lineage>
        <taxon>Eukaryota</taxon>
        <taxon>Fungi</taxon>
        <taxon>Fungi incertae sedis</taxon>
        <taxon>Mucoromycota</taxon>
        <taxon>Mortierellomycotina</taxon>
        <taxon>Mortierellomycetes</taxon>
        <taxon>Mortierellales</taxon>
        <taxon>Mortierellaceae</taxon>
        <taxon>Entomortierella</taxon>
    </lineage>
</organism>
<protein>
    <submittedName>
        <fullName evidence="3">Uncharacterized protein</fullName>
    </submittedName>
</protein>
<dbReference type="InterPro" id="IPR011990">
    <property type="entry name" value="TPR-like_helical_dom_sf"/>
</dbReference>
<feature type="repeat" description="TPR" evidence="1">
    <location>
        <begin position="220"/>
        <end position="253"/>
    </location>
</feature>
<reference evidence="3" key="1">
    <citation type="submission" date="2021-11" db="EMBL/GenBank/DDBJ databases">
        <authorList>
            <person name="Herlambang A."/>
            <person name="Guo Y."/>
            <person name="Takashima Y."/>
            <person name="Nishizawa T."/>
        </authorList>
    </citation>
    <scope>NUCLEOTIDE SEQUENCE</scope>
    <source>
        <strain evidence="3">E1425</strain>
    </source>
</reference>
<evidence type="ECO:0000313" key="4">
    <source>
        <dbReference type="Proteomes" id="UP000827284"/>
    </source>
</evidence>
<dbReference type="InterPro" id="IPR019734">
    <property type="entry name" value="TPR_rpt"/>
</dbReference>
<reference evidence="3" key="2">
    <citation type="journal article" date="2022" name="Microbiol. Resour. Announc.">
        <title>Whole-Genome Sequence of Entomortierella parvispora E1425, a Mucoromycotan Fungus Associated with Burkholderiaceae-Related Endosymbiotic Bacteria.</title>
        <authorList>
            <person name="Herlambang A."/>
            <person name="Guo Y."/>
            <person name="Takashima Y."/>
            <person name="Narisawa K."/>
            <person name="Ohta H."/>
            <person name="Nishizawa T."/>
        </authorList>
    </citation>
    <scope>NUCLEOTIDE SEQUENCE</scope>
    <source>
        <strain evidence="3">E1425</strain>
    </source>
</reference>
<feature type="compositionally biased region" description="Basic and acidic residues" evidence="2">
    <location>
        <begin position="320"/>
        <end position="329"/>
    </location>
</feature>
<feature type="region of interest" description="Disordered" evidence="2">
    <location>
        <begin position="702"/>
        <end position="776"/>
    </location>
</feature>
<feature type="region of interest" description="Disordered" evidence="2">
    <location>
        <begin position="544"/>
        <end position="621"/>
    </location>
</feature>